<dbReference type="Proteomes" id="UP000683000">
    <property type="component" value="Unassembled WGS sequence"/>
</dbReference>
<reference evidence="2" key="1">
    <citation type="submission" date="2021-03" db="EMBL/GenBank/DDBJ databases">
        <title>Evolutionary innovations through gain and loss of genes in the ectomycorrhizal Boletales.</title>
        <authorList>
            <person name="Wu G."/>
            <person name="Miyauchi S."/>
            <person name="Morin E."/>
            <person name="Yang Z.-L."/>
            <person name="Xu J."/>
            <person name="Martin F.M."/>
        </authorList>
    </citation>
    <scope>NUCLEOTIDE SEQUENCE</scope>
    <source>
        <strain evidence="2">BR01</strain>
    </source>
</reference>
<sequence>MPACTQNYRCFCSLCSELDPEGVAQNPGGKLVPLKYQSIHLRNVWTFQDVRDDTRQIAGESHVLRAVSNKSHAQSSRLVGNNLGNDLTSAIGKITITSSPSPAHPRNSSDVRRTAIESLVHRAISNESLVYSRSSTSNDAIDDLSATINELTITTSPPSNHPISSSDHPAAKSSLPSEDNNPRTTSILLERELLSKQERNRRTVNAHRVLDSIESQVQFINRESMSSSSLDVRSRLSSKLRMVKERLSCLKRKVPSVVSHKSSILQSCIDIDKRLDSGEIPLPTDDPVKYDSCKYMYIYMKQDGSITCSQPTIFCVLLTFTMNSQ</sequence>
<proteinExistence type="predicted"/>
<dbReference type="OrthoDB" id="2677734at2759"/>
<evidence type="ECO:0000256" key="1">
    <source>
        <dbReference type="SAM" id="MobiDB-lite"/>
    </source>
</evidence>
<protein>
    <submittedName>
        <fullName evidence="2">Uncharacterized protein</fullName>
    </submittedName>
</protein>
<feature type="compositionally biased region" description="Polar residues" evidence="1">
    <location>
        <begin position="152"/>
        <end position="167"/>
    </location>
</feature>
<evidence type="ECO:0000313" key="2">
    <source>
        <dbReference type="EMBL" id="KAG6370129.1"/>
    </source>
</evidence>
<name>A0A8I2YDQ0_9AGAM</name>
<evidence type="ECO:0000313" key="3">
    <source>
        <dbReference type="Proteomes" id="UP000683000"/>
    </source>
</evidence>
<comment type="caution">
    <text evidence="2">The sequence shown here is derived from an EMBL/GenBank/DDBJ whole genome shotgun (WGS) entry which is preliminary data.</text>
</comment>
<dbReference type="AlphaFoldDB" id="A0A8I2YDQ0"/>
<accession>A0A8I2YDQ0</accession>
<feature type="compositionally biased region" description="Polar residues" evidence="1">
    <location>
        <begin position="174"/>
        <end position="183"/>
    </location>
</feature>
<gene>
    <name evidence="2" type="ORF">JVT61DRAFT_12429</name>
</gene>
<organism evidence="2 3">
    <name type="scientific">Boletus reticuloceps</name>
    <dbReference type="NCBI Taxonomy" id="495285"/>
    <lineage>
        <taxon>Eukaryota</taxon>
        <taxon>Fungi</taxon>
        <taxon>Dikarya</taxon>
        <taxon>Basidiomycota</taxon>
        <taxon>Agaricomycotina</taxon>
        <taxon>Agaricomycetes</taxon>
        <taxon>Agaricomycetidae</taxon>
        <taxon>Boletales</taxon>
        <taxon>Boletineae</taxon>
        <taxon>Boletaceae</taxon>
        <taxon>Boletoideae</taxon>
        <taxon>Boletus</taxon>
    </lineage>
</organism>
<feature type="region of interest" description="Disordered" evidence="1">
    <location>
        <begin position="152"/>
        <end position="183"/>
    </location>
</feature>
<dbReference type="EMBL" id="JAGFBS010000056">
    <property type="protein sequence ID" value="KAG6370129.1"/>
    <property type="molecule type" value="Genomic_DNA"/>
</dbReference>
<keyword evidence="3" id="KW-1185">Reference proteome</keyword>